<reference evidence="3" key="1">
    <citation type="submission" date="2018-06" db="EMBL/GenBank/DDBJ databases">
        <title>Complete genome sequences of Mycoplasma anatis, M. anseris and M. cloacale type strains.</title>
        <authorList>
            <person name="Grozner D."/>
            <person name="Forro B."/>
            <person name="Sulyok K.M."/>
            <person name="Marton S."/>
            <person name="Kreizinger Z."/>
            <person name="Banyai K."/>
            <person name="Gyuranecz M."/>
        </authorList>
    </citation>
    <scope>NUCLEOTIDE SEQUENCE [LARGE SCALE GENOMIC DNA]</scope>
    <source>
        <strain evidence="3">ATCC 49234</strain>
    </source>
</reference>
<feature type="transmembrane region" description="Helical" evidence="1">
    <location>
        <begin position="433"/>
        <end position="452"/>
    </location>
</feature>
<dbReference type="KEGG" id="mane:DP065_01315"/>
<accession>A0A2Z4NCU2</accession>
<keyword evidence="1" id="KW-0472">Membrane</keyword>
<dbReference type="RefSeq" id="WP_033179008.1">
    <property type="nucleotide sequence ID" value="NZ_CP030140.1"/>
</dbReference>
<feature type="transmembrane region" description="Helical" evidence="1">
    <location>
        <begin position="262"/>
        <end position="284"/>
    </location>
</feature>
<feature type="transmembrane region" description="Helical" evidence="1">
    <location>
        <begin position="338"/>
        <end position="357"/>
    </location>
</feature>
<sequence>MESNTKKQKPYKQIYEYLVFVLSFVFILTLLFSSNQLVGDNYFKNYFTSNPKHFGSEYVFDFTTNGYKSINFVILTNYIVFATTLIVSLYLGFRNIKRNIIKSIYYLPWLIGYLTIALITLIVNLVWIDLSPISIFKKSFIFIALLFFNNLFNIFNVIKAKKIQAINKQKLRAFIIKIIFEIVLISSLMAIFWLFIKDNQTNPENLFQLNSFGFQLQKTINSRSFVSFISILGICIFSLIWIISSIIFNFNFKQIKTELKNHLNFVVPIYLATFIYMIIKVFLINYEHSILIGIKITNLNYLPFVMSLLVNILISIGFGLFLYLKINKQNKNLNITNFVYSIVNISILINGTILRIYNLDNLNNTMAILFSVSFIFISYLLIHYSNKTIQRSSYLVLILISVSLMIMGLFQIFEVSLLAHQNTSLEGIPTPYKIVDILAIANIAIIIMNLIYNVSKWLKSSIIIFKNKKKLQEEGNYEMQTK</sequence>
<evidence type="ECO:0000313" key="3">
    <source>
        <dbReference type="Proteomes" id="UP000250218"/>
    </source>
</evidence>
<dbReference type="NCBIfam" id="NF045937">
    <property type="entry name" value="MSC_0624_12TM"/>
    <property type="match status" value="1"/>
</dbReference>
<gene>
    <name evidence="2" type="ORF">DP065_01315</name>
</gene>
<feature type="transmembrane region" description="Helical" evidence="1">
    <location>
        <begin position="105"/>
        <end position="128"/>
    </location>
</feature>
<feature type="transmembrane region" description="Helical" evidence="1">
    <location>
        <begin position="178"/>
        <end position="196"/>
    </location>
</feature>
<feature type="transmembrane region" description="Helical" evidence="1">
    <location>
        <begin position="394"/>
        <end position="413"/>
    </location>
</feature>
<feature type="transmembrane region" description="Helical" evidence="1">
    <location>
        <begin position="363"/>
        <end position="382"/>
    </location>
</feature>
<dbReference type="AlphaFoldDB" id="A0A2Z4NCU2"/>
<evidence type="ECO:0008006" key="4">
    <source>
        <dbReference type="Google" id="ProtNLM"/>
    </source>
</evidence>
<feature type="transmembrane region" description="Helical" evidence="1">
    <location>
        <begin position="140"/>
        <end position="158"/>
    </location>
</feature>
<keyword evidence="3" id="KW-1185">Reference proteome</keyword>
<evidence type="ECO:0000256" key="1">
    <source>
        <dbReference type="SAM" id="Phobius"/>
    </source>
</evidence>
<feature type="transmembrane region" description="Helical" evidence="1">
    <location>
        <begin position="14"/>
        <end position="33"/>
    </location>
</feature>
<protein>
    <recommendedName>
        <fullName evidence="4">Transmembrane protein</fullName>
    </recommendedName>
</protein>
<feature type="transmembrane region" description="Helical" evidence="1">
    <location>
        <begin position="225"/>
        <end position="250"/>
    </location>
</feature>
<proteinExistence type="predicted"/>
<organism evidence="2 3">
    <name type="scientific">[Mycoplasma] anseris</name>
    <dbReference type="NCBI Taxonomy" id="92400"/>
    <lineage>
        <taxon>Bacteria</taxon>
        <taxon>Bacillati</taxon>
        <taxon>Mycoplasmatota</taxon>
        <taxon>Mycoplasmoidales</taxon>
        <taxon>Metamycoplasmataceae</taxon>
        <taxon>Metamycoplasma</taxon>
    </lineage>
</organism>
<evidence type="ECO:0000313" key="2">
    <source>
        <dbReference type="EMBL" id="AWX69391.1"/>
    </source>
</evidence>
<keyword evidence="1" id="KW-0812">Transmembrane</keyword>
<name>A0A2Z4NCU2_9BACT</name>
<keyword evidence="1" id="KW-1133">Transmembrane helix</keyword>
<feature type="transmembrane region" description="Helical" evidence="1">
    <location>
        <begin position="70"/>
        <end position="93"/>
    </location>
</feature>
<feature type="transmembrane region" description="Helical" evidence="1">
    <location>
        <begin position="304"/>
        <end position="326"/>
    </location>
</feature>
<dbReference type="EMBL" id="CP030140">
    <property type="protein sequence ID" value="AWX69391.1"/>
    <property type="molecule type" value="Genomic_DNA"/>
</dbReference>
<dbReference type="Proteomes" id="UP000250218">
    <property type="component" value="Chromosome"/>
</dbReference>